<dbReference type="SUPFAM" id="SSF68906">
    <property type="entry name" value="SAP domain"/>
    <property type="match status" value="1"/>
</dbReference>
<sequence length="227" mass="24591">MASRGIERGSHFPGATMEAKLQSLKVPELKELLQAADLPVSGNKAELIKRLLENPKSTASLETSTGDAPAASEPANTQPTEQTETTAATIAKENAPQSTEKQGAQPPASSEPTMETRTKALLEELEKRKARAIRFGQPYEELEKRINRIHKFGMEAEDEGDTGRLDSELKKGKPKSAASQAPAKASVPSPAPKESAVEPEELERRKRRAERFGLVPADSSEKKARVA</sequence>
<dbReference type="OrthoDB" id="272357at2759"/>
<dbReference type="Proteomes" id="UP000186303">
    <property type="component" value="Chromosome 2"/>
</dbReference>
<dbReference type="InterPro" id="IPR003034">
    <property type="entry name" value="SAP_dom"/>
</dbReference>
<dbReference type="InterPro" id="IPR036361">
    <property type="entry name" value="SAP_dom_sf"/>
</dbReference>
<evidence type="ECO:0000256" key="2">
    <source>
        <dbReference type="ARBA" id="ARBA00046328"/>
    </source>
</evidence>
<feature type="compositionally biased region" description="Low complexity" evidence="3">
    <location>
        <begin position="175"/>
        <end position="194"/>
    </location>
</feature>
<dbReference type="GO" id="GO:0016973">
    <property type="term" value="P:poly(A)+ mRNA export from nucleus"/>
    <property type="evidence" value="ECO:0007669"/>
    <property type="project" value="TreeGrafter"/>
</dbReference>
<evidence type="ECO:0000256" key="3">
    <source>
        <dbReference type="SAM" id="MobiDB-lite"/>
    </source>
</evidence>
<evidence type="ECO:0000256" key="1">
    <source>
        <dbReference type="ARBA" id="ARBA00022553"/>
    </source>
</evidence>
<feature type="region of interest" description="Disordered" evidence="3">
    <location>
        <begin position="53"/>
        <end position="121"/>
    </location>
</feature>
<dbReference type="PROSITE" id="PS50800">
    <property type="entry name" value="SAP"/>
    <property type="match status" value="1"/>
</dbReference>
<comment type="similarity">
    <text evidence="2">Belongs to the SAP domain-containing ribonucleoprotein family.</text>
</comment>
<protein>
    <submittedName>
        <fullName evidence="5">Similar to S.cerevisiae protein THO1 (Conserved nuclear RNA-binding protein)</fullName>
    </submittedName>
</protein>
<dbReference type="InterPro" id="IPR052240">
    <property type="entry name" value="SAP_domain_ribonucleoprotein"/>
</dbReference>
<name>A0A1M8A2C9_MALS4</name>
<feature type="compositionally biased region" description="Low complexity" evidence="3">
    <location>
        <begin position="73"/>
        <end position="95"/>
    </location>
</feature>
<dbReference type="PANTHER" id="PTHR46551">
    <property type="entry name" value="SAP DOMAIN-CONTAINING RIBONUCLEOPROTEIN"/>
    <property type="match status" value="1"/>
</dbReference>
<dbReference type="Pfam" id="PF18592">
    <property type="entry name" value="Tho1_MOS11_C"/>
    <property type="match status" value="1"/>
</dbReference>
<reference evidence="6" key="1">
    <citation type="journal article" date="2017" name="Nucleic Acids Res.">
        <title>Proteogenomics produces comprehensive and highly accurate protein-coding gene annotation in a complete genome assembly of Malassezia sympodialis.</title>
        <authorList>
            <person name="Zhu Y."/>
            <person name="Engstroem P.G."/>
            <person name="Tellgren-Roth C."/>
            <person name="Baudo C.D."/>
            <person name="Kennell J.C."/>
            <person name="Sun S."/>
            <person name="Billmyre R.B."/>
            <person name="Schroeder M.S."/>
            <person name="Andersson A."/>
            <person name="Holm T."/>
            <person name="Sigurgeirsson B."/>
            <person name="Wu G."/>
            <person name="Sankaranarayanan S.R."/>
            <person name="Siddharthan R."/>
            <person name="Sanyal K."/>
            <person name="Lundeberg J."/>
            <person name="Nystedt B."/>
            <person name="Boekhout T."/>
            <person name="Dawson T.L. Jr."/>
            <person name="Heitman J."/>
            <person name="Scheynius A."/>
            <person name="Lehtioe J."/>
        </authorList>
    </citation>
    <scope>NUCLEOTIDE SEQUENCE [LARGE SCALE GENOMIC DNA]</scope>
    <source>
        <strain evidence="6">ATCC 42132</strain>
    </source>
</reference>
<evidence type="ECO:0000313" key="5">
    <source>
        <dbReference type="EMBL" id="SHO76595.1"/>
    </source>
</evidence>
<gene>
    <name evidence="5" type="ORF">MSYG_0933</name>
</gene>
<feature type="compositionally biased region" description="Polar residues" evidence="3">
    <location>
        <begin position="96"/>
        <end position="113"/>
    </location>
</feature>
<dbReference type="Pfam" id="PF02037">
    <property type="entry name" value="SAP"/>
    <property type="match status" value="1"/>
</dbReference>
<evidence type="ECO:0000259" key="4">
    <source>
        <dbReference type="PROSITE" id="PS50800"/>
    </source>
</evidence>
<keyword evidence="6" id="KW-1185">Reference proteome</keyword>
<dbReference type="OMA" id="HEERYIE"/>
<dbReference type="EMBL" id="LT671822">
    <property type="protein sequence ID" value="SHO76595.1"/>
    <property type="molecule type" value="Genomic_DNA"/>
</dbReference>
<keyword evidence="1" id="KW-0597">Phosphoprotein</keyword>
<dbReference type="AlphaFoldDB" id="A0A1M8A2C9"/>
<feature type="compositionally biased region" description="Basic and acidic residues" evidence="3">
    <location>
        <begin position="161"/>
        <end position="171"/>
    </location>
</feature>
<dbReference type="PANTHER" id="PTHR46551:SF1">
    <property type="entry name" value="SAP DOMAIN-CONTAINING RIBONUCLEOPROTEIN"/>
    <property type="match status" value="1"/>
</dbReference>
<dbReference type="InterPro" id="IPR040746">
    <property type="entry name" value="THO1_MOS11_C"/>
</dbReference>
<feature type="compositionally biased region" description="Polar residues" evidence="3">
    <location>
        <begin position="55"/>
        <end position="66"/>
    </location>
</feature>
<feature type="domain" description="SAP" evidence="4">
    <location>
        <begin position="21"/>
        <end position="55"/>
    </location>
</feature>
<dbReference type="VEuPathDB" id="FungiDB:MSYG_0933"/>
<feature type="region of interest" description="Disordered" evidence="3">
    <location>
        <begin position="151"/>
        <end position="227"/>
    </location>
</feature>
<dbReference type="SMART" id="SM00513">
    <property type="entry name" value="SAP"/>
    <property type="match status" value="1"/>
</dbReference>
<organism evidence="5 6">
    <name type="scientific">Malassezia sympodialis (strain ATCC 42132)</name>
    <name type="common">Atopic eczema-associated yeast</name>
    <dbReference type="NCBI Taxonomy" id="1230383"/>
    <lineage>
        <taxon>Eukaryota</taxon>
        <taxon>Fungi</taxon>
        <taxon>Dikarya</taxon>
        <taxon>Basidiomycota</taxon>
        <taxon>Ustilaginomycotina</taxon>
        <taxon>Malasseziomycetes</taxon>
        <taxon>Malasseziales</taxon>
        <taxon>Malasseziaceae</taxon>
        <taxon>Malassezia</taxon>
    </lineage>
</organism>
<dbReference type="Gene3D" id="1.10.720.30">
    <property type="entry name" value="SAP domain"/>
    <property type="match status" value="1"/>
</dbReference>
<dbReference type="GO" id="GO:0005634">
    <property type="term" value="C:nucleus"/>
    <property type="evidence" value="ECO:0007669"/>
    <property type="project" value="TreeGrafter"/>
</dbReference>
<dbReference type="STRING" id="1230383.A0A1M8A2C9"/>
<accession>A0A1M8A2C9</accession>
<evidence type="ECO:0000313" key="6">
    <source>
        <dbReference type="Proteomes" id="UP000186303"/>
    </source>
</evidence>
<proteinExistence type="inferred from homology"/>